<sequence length="1303" mass="153894">MHHFILLLLLFVKYGAYVVCSDPSDDISFENDIDEKWMLHPLETNPFIDLQHPNFKGDFVRSINEYYVFETKEYNAYKKERYNNIKNGIPFEKKQFHCAFNLLLHGRPNSRNADDYRIWSPQITLIKYDAMLKKKYHKYFLYAPYVVITNFVGNEGIHAHANYAFLITNRLSMTFKHLLKDDTCHTYDVFVHAHCVGGNIGRIVFTLDRDIWKTVNLSLIDIQNERTTLAILNHNFKRTLTDVNIITDKSTIKYRSDPYFKKHHHCLYKSFKFVPKKKRLTDYFEEMFSDHNVEYDSLESVNKQLYKKKLSKLKKSKYSSSKRMRNPFKMDEDLTSNIKSDYSEDEDEEISDSTSVFDPNNNSYDNFQYSYQTLDNDDSEDDEEVISLKFVKRLHYYILNKKFNLLGFTATGSPLSGLYANMEDVTIGYQNVSKYRHIIKYIPKIVTSKLAKLRDFKELIYLINPELFCLLAVNEKLNYNYKKNIGSLMGFFKNVNFYSDLDNDEVVSLYSALGIHSSMHMRSLSYYILNIRNEYYLRLYNIPVHLSDINVSNNYPFFNYIKHNPICKHVPSHNLGQFISFINEIVNFDQKPRPYIPNRYVYKSPKLTHFVIPMAVSSNIYTPHSILGSGRTNLLLYTYDMYRHISHKLVSEDNVFTSDTEYSYEGDPFIYYNWLTYVGDQNNMKSRSFMKKIYLYSDNLNINTVDNLINSFVNIHYTKVFIFDKNNPVDAYRHLYRTLNNFSIPIGRISFSVGNKKKLSFLSLSTPKISRDEAIIYEYINRYTNFIQNYILMNSLYSIKYENHILTHKAFKEYHQKAVERLKKQLKIVESFVKAHKTFNGMKQALRDSFNMYKNTYDERSSSLTEEIIYERNESSDSRGSTSNDDAPINTDIYINKELGDLESFIESYYPDPDSVGENFSNENSKHDDSSSYDNYYGTYLLVKSNTKIKSVYEYLLKYDKKYKNAKYIEFIMKNEMYGDINDQLNNIENGSSCLFSVNDKVKISYIIDYCNYDKKSYFLFNKAYKSKNIYSVPSHDACETPEYSYFKLCQNASLLRKFFTKRLDTEIGHIHRKELKRISTMKSSIESNMDSTHLFSISNDSLVSIIHDQNEDITTFDVNACFTVSAKTTLGNIFNVNSRMDPETINTSINNSIFCTPVSVPVVSNRPIMKSINDIYIRAIVDIIKNEQFRELMSIPEKLNPYYSFIYFFDKFAYVYKPKSWYKNMNRVKMFIPPQTIKWNMFYYLLRNDISTVYNNEEFLYEFFYGNKSTSVKPLVKNILKPFLSHFTLFFYLYKVDESIGN</sequence>
<organism evidence="4 5">
    <name type="scientific">Plasmodium yoelii</name>
    <dbReference type="NCBI Taxonomy" id="5861"/>
    <lineage>
        <taxon>Eukaryota</taxon>
        <taxon>Sar</taxon>
        <taxon>Alveolata</taxon>
        <taxon>Apicomplexa</taxon>
        <taxon>Aconoidasida</taxon>
        <taxon>Haemosporida</taxon>
        <taxon>Plasmodiidae</taxon>
        <taxon>Plasmodium</taxon>
        <taxon>Plasmodium (Vinckeia)</taxon>
    </lineage>
</organism>
<dbReference type="VEuPathDB" id="PlasmoDB:PY17X_1428000"/>
<reference evidence="4" key="4">
    <citation type="submission" date="2019-05" db="EMBL/GenBank/DDBJ databases">
        <authorList>
            <consortium name="Pathogen Informatics"/>
        </authorList>
    </citation>
    <scope>NUCLEOTIDE SEQUENCE</scope>
    <source>
        <strain evidence="4">17X</strain>
    </source>
</reference>
<dbReference type="Proteomes" id="UP000072904">
    <property type="component" value="Chromosome 14"/>
</dbReference>
<evidence type="ECO:0000313" key="6">
    <source>
        <dbReference type="Proteomes" id="UP000072904"/>
    </source>
</evidence>
<dbReference type="OMA" id="MYNIENT"/>
<dbReference type="GeneID" id="3790346"/>
<dbReference type="OrthoDB" id="391704at2759"/>
<reference evidence="3" key="3">
    <citation type="submission" date="2014-05" db="EMBL/GenBank/DDBJ databases">
        <authorList>
            <person name="Aslett A.Martin."/>
            <person name="De Silva Nishadi"/>
        </authorList>
    </citation>
    <scope>NUCLEOTIDE SEQUENCE</scope>
    <source>
        <strain evidence="3">YM</strain>
    </source>
</reference>
<feature type="chain" id="PRO_5014502174" evidence="2">
    <location>
        <begin position="21"/>
        <end position="1303"/>
    </location>
</feature>
<dbReference type="RefSeq" id="XP_022812908.1">
    <property type="nucleotide sequence ID" value="XM_022957533.1"/>
</dbReference>
<reference evidence="5 6" key="1">
    <citation type="journal article" date="2014" name="BMC Biol.">
        <title>A comprehensive evaluation of rodent malaria parasite genomes and gene expression.</title>
        <authorList>
            <person name="Otto T.D."/>
            <person name="Bohme U."/>
            <person name="Jackson A.P."/>
            <person name="Hunt M."/>
            <person name="Franke-Fayard B."/>
            <person name="Hoeijmakers W.A."/>
            <person name="Religa A.A."/>
            <person name="Robertson L."/>
            <person name="Sanders M."/>
            <person name="Ogun S.A."/>
            <person name="Cunningham D."/>
            <person name="Erhart A."/>
            <person name="Billker O."/>
            <person name="Khan S.M."/>
            <person name="Stunnenberg H.G."/>
            <person name="Langhorne J."/>
            <person name="Holder A.A."/>
            <person name="Waters A.P."/>
            <person name="Newbold C.I."/>
            <person name="Pain A."/>
            <person name="Berriman M."/>
            <person name="Janse C.J."/>
        </authorList>
    </citation>
    <scope>NUCLEOTIDE SEQUENCE [LARGE SCALE GENOMIC DNA]</scope>
    <source>
        <strain evidence="4 5">17X</strain>
        <strain evidence="3 6">YM</strain>
    </source>
</reference>
<dbReference type="EMBL" id="LM993668">
    <property type="protein sequence ID" value="VTZ81591.1"/>
    <property type="molecule type" value="Genomic_DNA"/>
</dbReference>
<name>A0A078KBT8_PLAYE</name>
<keyword evidence="2" id="KW-0732">Signal</keyword>
<dbReference type="KEGG" id="pyo:PY17X_1428000"/>
<feature type="signal peptide" evidence="2">
    <location>
        <begin position="1"/>
        <end position="20"/>
    </location>
</feature>
<accession>A0A078KBT8</accession>
<reference evidence="4" key="2">
    <citation type="submission" date="2014-05" db="EMBL/GenBank/DDBJ databases">
        <authorList>
            <person name="Aslett M.A."/>
            <person name="De Silva N."/>
        </authorList>
    </citation>
    <scope>NUCLEOTIDE SEQUENCE</scope>
    <source>
        <strain evidence="4">17X</strain>
    </source>
</reference>
<feature type="region of interest" description="Disordered" evidence="1">
    <location>
        <begin position="341"/>
        <end position="363"/>
    </location>
</feature>
<evidence type="ECO:0000313" key="3">
    <source>
        <dbReference type="EMBL" id="CDU20629.1"/>
    </source>
</evidence>
<dbReference type="VEuPathDB" id="PlasmoDB:Py17XNL_001401123"/>
<dbReference type="VEuPathDB" id="PlasmoDB:PY04682"/>
<feature type="compositionally biased region" description="Polar residues" evidence="1">
    <location>
        <begin position="354"/>
        <end position="363"/>
    </location>
</feature>
<evidence type="ECO:0000313" key="5">
    <source>
        <dbReference type="Proteomes" id="UP000072874"/>
    </source>
</evidence>
<gene>
    <name evidence="4" type="ORF">PY17X_1428000</name>
    <name evidence="3" type="ORF">PYYM_1429700</name>
</gene>
<dbReference type="Proteomes" id="UP000072874">
    <property type="component" value="Chromosome 14"/>
</dbReference>
<evidence type="ECO:0000313" key="4">
    <source>
        <dbReference type="EMBL" id="VTZ81591.1"/>
    </source>
</evidence>
<protein>
    <submittedName>
        <fullName evidence="4">Uncharacterized protein</fullName>
    </submittedName>
</protein>
<dbReference type="VEuPathDB" id="PlasmoDB:PYYM_1429700"/>
<proteinExistence type="predicted"/>
<dbReference type="EMBL" id="LK934642">
    <property type="protein sequence ID" value="CDU20629.1"/>
    <property type="molecule type" value="Genomic_DNA"/>
</dbReference>
<evidence type="ECO:0000256" key="1">
    <source>
        <dbReference type="SAM" id="MobiDB-lite"/>
    </source>
</evidence>
<evidence type="ECO:0000256" key="2">
    <source>
        <dbReference type="SAM" id="SignalP"/>
    </source>
</evidence>